<proteinExistence type="predicted"/>
<feature type="transmembrane region" description="Helical" evidence="1">
    <location>
        <begin position="65"/>
        <end position="90"/>
    </location>
</feature>
<sequence>MAEFVSTALGYPTLVYSIVLAFCTIYWLLAATGLVDLDLDGLDAVELGETNGLAGMLGRIGLDRLPLMLVVTLVAFIAWFLTYFVHLFVLGQFAGWLRWLVGSGVALVAFVASVFIASAVLRPVRLWLLARRTPAQQSLLGQVAVVRTPLVSEHVGMADVDDGGAGLILQVRADAGADLRRGDRVVLVDFDAATHAWRVLPETQYRTL</sequence>
<dbReference type="RefSeq" id="WP_232137090.1">
    <property type="nucleotide sequence ID" value="NZ_CP089507.1"/>
</dbReference>
<dbReference type="Proteomes" id="UP001430360">
    <property type="component" value="Unassembled WGS sequence"/>
</dbReference>
<reference evidence="2" key="2">
    <citation type="journal article" date="2022" name="Syst. Appl. Microbiol.">
        <title>Physiological and genomic characterisation of Luteimonas fraxinea sp. nov., a bacterial species associated with trees tolerant to ash dieback.</title>
        <authorList>
            <person name="Ulrich K."/>
            <person name="Becker R."/>
            <person name="Behrendt U."/>
            <person name="Kube M."/>
            <person name="Schneck V."/>
            <person name="Ulrich A."/>
        </authorList>
    </citation>
    <scope>NUCLEOTIDE SEQUENCE</scope>
    <source>
        <strain evidence="2">A1P009</strain>
    </source>
</reference>
<organism evidence="2 3">
    <name type="scientific">Luteimonas fraxinea</name>
    <dbReference type="NCBI Taxonomy" id="2901869"/>
    <lineage>
        <taxon>Bacteria</taxon>
        <taxon>Pseudomonadati</taxon>
        <taxon>Pseudomonadota</taxon>
        <taxon>Gammaproteobacteria</taxon>
        <taxon>Lysobacterales</taxon>
        <taxon>Lysobacteraceae</taxon>
        <taxon>Luteimonas</taxon>
    </lineage>
</organism>
<name>A0ABS8UEQ5_9GAMM</name>
<keyword evidence="1" id="KW-0812">Transmembrane</keyword>
<keyword evidence="1" id="KW-1133">Transmembrane helix</keyword>
<keyword evidence="1" id="KW-0472">Membrane</keyword>
<evidence type="ECO:0000313" key="2">
    <source>
        <dbReference type="EMBL" id="MCD9097948.1"/>
    </source>
</evidence>
<feature type="transmembrane region" description="Helical" evidence="1">
    <location>
        <begin position="96"/>
        <end position="121"/>
    </location>
</feature>
<accession>A0ABS8UEQ5</accession>
<evidence type="ECO:0000313" key="3">
    <source>
        <dbReference type="Proteomes" id="UP001430360"/>
    </source>
</evidence>
<feature type="transmembrane region" description="Helical" evidence="1">
    <location>
        <begin position="14"/>
        <end position="35"/>
    </location>
</feature>
<protein>
    <recommendedName>
        <fullName evidence="4">DUF1449 family protein</fullName>
    </recommendedName>
</protein>
<dbReference type="EMBL" id="JAJQKU010000004">
    <property type="protein sequence ID" value="MCD9097948.1"/>
    <property type="molecule type" value="Genomic_DNA"/>
</dbReference>
<gene>
    <name evidence="2" type="ORF">LTT95_13470</name>
</gene>
<evidence type="ECO:0008006" key="4">
    <source>
        <dbReference type="Google" id="ProtNLM"/>
    </source>
</evidence>
<evidence type="ECO:0000256" key="1">
    <source>
        <dbReference type="SAM" id="Phobius"/>
    </source>
</evidence>
<keyword evidence="3" id="KW-1185">Reference proteome</keyword>
<reference evidence="2" key="1">
    <citation type="submission" date="2021-12" db="EMBL/GenBank/DDBJ databases">
        <authorList>
            <person name="Ulrich A."/>
        </authorList>
    </citation>
    <scope>NUCLEOTIDE SEQUENCE</scope>
    <source>
        <strain evidence="2">A1P009</strain>
    </source>
</reference>
<comment type="caution">
    <text evidence="2">The sequence shown here is derived from an EMBL/GenBank/DDBJ whole genome shotgun (WGS) entry which is preliminary data.</text>
</comment>